<dbReference type="RefSeq" id="WP_079701721.1">
    <property type="nucleotide sequence ID" value="NZ_FUYR01000001.1"/>
</dbReference>
<evidence type="ECO:0000259" key="2">
    <source>
        <dbReference type="Pfam" id="PF14028"/>
    </source>
</evidence>
<feature type="domain" description="Lantibiotic dehydratase N-terminal" evidence="1">
    <location>
        <begin position="77"/>
        <end position="695"/>
    </location>
</feature>
<dbReference type="Proteomes" id="UP000189981">
    <property type="component" value="Unassembled WGS sequence"/>
</dbReference>
<evidence type="ECO:0000313" key="4">
    <source>
        <dbReference type="Proteomes" id="UP000189981"/>
    </source>
</evidence>
<dbReference type="Pfam" id="PF04738">
    <property type="entry name" value="Lant_dehydr_N"/>
    <property type="match status" value="1"/>
</dbReference>
<name>A0A1T5B264_9SPHI</name>
<dbReference type="Pfam" id="PF14028">
    <property type="entry name" value="Lant_dehydr_C"/>
    <property type="match status" value="1"/>
</dbReference>
<protein>
    <submittedName>
        <fullName evidence="3">Thiopeptide-type bacteriocin biosynthesis domain-containing protein</fullName>
    </submittedName>
</protein>
<reference evidence="4" key="1">
    <citation type="submission" date="2017-02" db="EMBL/GenBank/DDBJ databases">
        <authorList>
            <person name="Varghese N."/>
            <person name="Submissions S."/>
        </authorList>
    </citation>
    <scope>NUCLEOTIDE SEQUENCE [LARGE SCALE GENOMIC DNA]</scope>
    <source>
        <strain evidence="4">DSM 22385</strain>
    </source>
</reference>
<dbReference type="InterPro" id="IPR006827">
    <property type="entry name" value="Lant_deHydtase_N"/>
</dbReference>
<dbReference type="OrthoDB" id="1273722at2"/>
<dbReference type="NCBIfam" id="TIGR03891">
    <property type="entry name" value="thiopep_ocin"/>
    <property type="match status" value="1"/>
</dbReference>
<proteinExistence type="predicted"/>
<gene>
    <name evidence="3" type="ORF">SAMN05661099_1217</name>
</gene>
<dbReference type="InterPro" id="IPR023809">
    <property type="entry name" value="Thiopep_bacteriocin_synth_dom"/>
</dbReference>
<dbReference type="AlphaFoldDB" id="A0A1T5B264"/>
<sequence>MSIKVIPETNTGKRHINEITNPVDQKHLFTIQVYNQTTNGYLRKMLPYVFSPVLFVRCPALPVPDFKNAYDFHFLRNESFRRALYFASPDLYHQVKLQNFDPKLIKPGARDSLLKYYNRMCYRATPFGLFSSFSSIAWGNEPEPLTFTGKNTEHIDLDFKLAKEIIDECFGEELVEPFHFNASSYRVGKELRYLKTLPQTSKDSGSYGIAAVGYNKLLKELKTLTRYGTSLSELRDFFLRKFPEDEPDEILLEFTAEELILSSTLPNVTGEKYLGRISTQTGNLRIRDIVNSLRLLNAPHTDCFYKAADTLKSALGDIKTTDRFYVNYTRSVNGTLNESFQVKLLDAIACLYRLHDNNESSFLSKFRIRFSEKFEKQEIPLMSALDPEIGISYAGLEGNSGEEELLGDINFNKPPGPDRITWGAVQSMLVTKMTKPRNDPTIIITDDDLRKLPENTTAFASGISVMFRIHDDKVFIEAAGGAGATSLIGRFTAFDEKILKEAKQINKIEQEANDSVIFAEIAYFTDEHAANINVRGHVCDYEIPVMVNSTLDSAHVIRLDELMISVRGNELILRSSRLNKRVIPRMSSAYNHGRSELPVFRFLSDLQHQTVGKSLTLNPEEVIPGLSYYPRIEYKDTILSQATWIFTDAELSRLTDGQSFIKIALERSFPRYFALSEGDKQLVFDLQSTESIQLLLRDIKKRDKVTFKEFFMPSNSDAGIKDGENEIHISQYIACLTNPQKVYAGLAASKPLKSTQDRVFFPGSKWIYLKIYCSDQATNHIISRKIYPFIKRNAADIHKWFFIRYNDPDHHLRVRILGKLEFVKNVSEQFNTILRPLGISTVISNMQIDSYKPEIERYGVKTIGQVEKVFQASSLLIAERLSRQPDAEMLIEFGVIGLREIFNAFKMDLDRRITLLEAASKSLMAENGDEKTLRADLNKKYRVFQRHVNMAFNNNPTVGKEKRALNQFKMELELLYEQVRGHAILIQDQLALDIFHMHMNRLFNTEQRKNEMVIYYLCLRHYMSVKARFNVKRQ</sequence>
<evidence type="ECO:0000259" key="1">
    <source>
        <dbReference type="Pfam" id="PF04738"/>
    </source>
</evidence>
<keyword evidence="4" id="KW-1185">Reference proteome</keyword>
<evidence type="ECO:0000313" key="3">
    <source>
        <dbReference type="EMBL" id="SKB41304.1"/>
    </source>
</evidence>
<feature type="domain" description="Thiopeptide-type bacteriocin biosynthesis" evidence="2">
    <location>
        <begin position="766"/>
        <end position="1022"/>
    </location>
</feature>
<organism evidence="3 4">
    <name type="scientific">Daejeonella lutea</name>
    <dbReference type="NCBI Taxonomy" id="572036"/>
    <lineage>
        <taxon>Bacteria</taxon>
        <taxon>Pseudomonadati</taxon>
        <taxon>Bacteroidota</taxon>
        <taxon>Sphingobacteriia</taxon>
        <taxon>Sphingobacteriales</taxon>
        <taxon>Sphingobacteriaceae</taxon>
        <taxon>Daejeonella</taxon>
    </lineage>
</organism>
<dbReference type="STRING" id="572036.SAMN05661099_1217"/>
<dbReference type="EMBL" id="FUYR01000001">
    <property type="protein sequence ID" value="SKB41304.1"/>
    <property type="molecule type" value="Genomic_DNA"/>
</dbReference>
<accession>A0A1T5B264</accession>